<feature type="region of interest" description="Disordered" evidence="1">
    <location>
        <begin position="99"/>
        <end position="721"/>
    </location>
</feature>
<accession>A0AA38HDH8</accession>
<dbReference type="RefSeq" id="XP_052948839.1">
    <property type="nucleotide sequence ID" value="XM_053086468.1"/>
</dbReference>
<feature type="compositionally biased region" description="Basic and acidic residues" evidence="1">
    <location>
        <begin position="386"/>
        <end position="406"/>
    </location>
</feature>
<feature type="compositionally biased region" description="Low complexity" evidence="1">
    <location>
        <begin position="1167"/>
        <end position="1178"/>
    </location>
</feature>
<feature type="domain" description="Arrestin C-terminal-like" evidence="2">
    <location>
        <begin position="827"/>
        <end position="1032"/>
    </location>
</feature>
<evidence type="ECO:0000313" key="3">
    <source>
        <dbReference type="EMBL" id="KAI9639062.1"/>
    </source>
</evidence>
<feature type="compositionally biased region" description="Low complexity" evidence="1">
    <location>
        <begin position="353"/>
        <end position="366"/>
    </location>
</feature>
<dbReference type="GO" id="GO:0005829">
    <property type="term" value="C:cytosol"/>
    <property type="evidence" value="ECO:0007669"/>
    <property type="project" value="TreeGrafter"/>
</dbReference>
<feature type="compositionally biased region" description="Basic and acidic residues" evidence="1">
    <location>
        <begin position="271"/>
        <end position="282"/>
    </location>
</feature>
<feature type="compositionally biased region" description="Acidic residues" evidence="1">
    <location>
        <begin position="297"/>
        <end position="315"/>
    </location>
</feature>
<feature type="region of interest" description="Disordered" evidence="1">
    <location>
        <begin position="1063"/>
        <end position="1118"/>
    </location>
</feature>
<dbReference type="GeneID" id="77725669"/>
<dbReference type="EMBL" id="JAKWFO010000002">
    <property type="protein sequence ID" value="KAI9639062.1"/>
    <property type="molecule type" value="Genomic_DNA"/>
</dbReference>
<reference evidence="3" key="1">
    <citation type="journal article" date="2022" name="G3 (Bethesda)">
        <title>High quality genome of the basidiomycete yeast Dioszegia hungarica PDD-24b-2 isolated from cloud water.</title>
        <authorList>
            <person name="Jarrige D."/>
            <person name="Haridas S."/>
            <person name="Bleykasten-Grosshans C."/>
            <person name="Joly M."/>
            <person name="Nadalig T."/>
            <person name="Sancelme M."/>
            <person name="Vuilleumier S."/>
            <person name="Grigoriev I.V."/>
            <person name="Amato P."/>
            <person name="Bringel F."/>
        </authorList>
    </citation>
    <scope>NUCLEOTIDE SEQUENCE</scope>
    <source>
        <strain evidence="3">PDD-24b-2</strain>
    </source>
</reference>
<dbReference type="GO" id="GO:0030674">
    <property type="term" value="F:protein-macromolecule adaptor activity"/>
    <property type="evidence" value="ECO:0007669"/>
    <property type="project" value="TreeGrafter"/>
</dbReference>
<dbReference type="GO" id="GO:0031625">
    <property type="term" value="F:ubiquitin protein ligase binding"/>
    <property type="evidence" value="ECO:0007669"/>
    <property type="project" value="TreeGrafter"/>
</dbReference>
<evidence type="ECO:0000313" key="4">
    <source>
        <dbReference type="Proteomes" id="UP001164286"/>
    </source>
</evidence>
<dbReference type="InterPro" id="IPR011022">
    <property type="entry name" value="Arrestin_C-like"/>
</dbReference>
<sequence length="1212" mass="128829">MVKSNQPLQIRLTEPVVFLRGPSTGLDFRGRPIGIDTDAPPAMLRGLLTLRLTKGTRIRSIAVKLEGVSRTEWPEGIGPRRLDTFEEHTIISDSTSFFDARRRGSRSRDRSTRRAASVGPGAYIAQSEQSSDDADHDHEEVPGDGGEDWTAIRSPRGRERERGVIPRSASAMPGMLAGMGSWDGSQSGESRRPSFDGGPGSGSRGRSGALEPGGLDGVRGSDRRGPSPAYTPRAQSPAGRAPSSLRLNDTARPSRETVLSPIQSAAPSRAPSDRDNSAEAIHRRPSGSGSIHMASEEVAEATEPESEEADAELEMESPGVMDENGDESEAEPQGRRPTDIDEDHHHAIRSILSAGPSGGRRQSSGGEVRFAPPTRATAIEGEEDIPEGHEGETEAESAARRQEYHHAHSAISAISAVSTAHNSPAPSRPGSVYAASRPGSVRPRASTDTLQGSGSDHAASAPTLAVAPASEAATTAQLSPQYGLGDTGPSASAASSRPPSLFAPDSRRPSRPGSMHLSAASSSTSLQEVRQGRKNRLGSPSTIVGSTSASRPPSINNIAGASGGPYGRPSLPTSSSSSTSGPRAESSGPNGIDGGRKGRFSLAATLRGLSQDVKDRVRQSSKSRTRQSSTGPASSSTRARNGSTTDIPVPPLPAGHRPSLGARERDDAIRRGSGSFTRDPDFVPPGGSRGAARINTSRERSGSRMRTERGRSESRGRGRNKGMKVLTDALGLGDGRVDVEEEGEDQHNWREFRKGTYNYPISFPIPVSTPPTVHAEFGSVTYRLKATVVRVGALTPNLTEEVEVCFIATPQEDDLEETENVIVERQWEEQMSRYQIALSGKAFPIGGIIPVSLRIMPLMKCKIHRLTCVLEEKTDYFAQNRKVIRHETPRRFSLLFIKQLDTRPSEPLLPIISETSDAARTSPLAPLARAAALSNPSAFTNFAGEHDEDALYAGMMDPLGPWAMETELQVPDCAVKVRFTAKHEKSNMSVSHWLKVTIRVERGDDVALDSKGKRKQFDIIIETPIKILDCRVNPQWNSLPTYSSNSPSSTSALSGMCSIHGTKHTAASASSRPSAPTRNGSGGSPYPGAGTSRIDGLPAPHTNGTAGPSGQRREEGDDTLLERNIVFDRLMSGQETEAGDVPPSYGEALAAPAGGGAERGRDRREGSGSTSRSATPTGAGAGSGGRLGRVRDDSGTGEYGGSRSRSRLRQEV</sequence>
<feature type="compositionally biased region" description="Low complexity" evidence="1">
    <location>
        <begin position="458"/>
        <end position="476"/>
    </location>
</feature>
<feature type="compositionally biased region" description="Polar residues" evidence="1">
    <location>
        <begin position="538"/>
        <end position="559"/>
    </location>
</feature>
<evidence type="ECO:0000256" key="1">
    <source>
        <dbReference type="SAM" id="MobiDB-lite"/>
    </source>
</evidence>
<gene>
    <name evidence="3" type="ORF">MKK02DRAFT_21814</name>
</gene>
<dbReference type="Gene3D" id="2.60.40.640">
    <property type="match status" value="2"/>
</dbReference>
<comment type="caution">
    <text evidence="3">The sequence shown here is derived from an EMBL/GenBank/DDBJ whole genome shotgun (WGS) entry which is preliminary data.</text>
</comment>
<feature type="compositionally biased region" description="Low complexity" evidence="1">
    <location>
        <begin position="567"/>
        <end position="588"/>
    </location>
</feature>
<dbReference type="Pfam" id="PF02752">
    <property type="entry name" value="Arrestin_C"/>
    <property type="match status" value="1"/>
</dbReference>
<dbReference type="GO" id="GO:0005886">
    <property type="term" value="C:plasma membrane"/>
    <property type="evidence" value="ECO:0007669"/>
    <property type="project" value="TreeGrafter"/>
</dbReference>
<dbReference type="InterPro" id="IPR014752">
    <property type="entry name" value="Arrestin-like_C"/>
</dbReference>
<dbReference type="SUPFAM" id="SSF81296">
    <property type="entry name" value="E set domains"/>
    <property type="match status" value="1"/>
</dbReference>
<dbReference type="Proteomes" id="UP001164286">
    <property type="component" value="Unassembled WGS sequence"/>
</dbReference>
<dbReference type="SMART" id="SM01017">
    <property type="entry name" value="Arrestin_C"/>
    <property type="match status" value="1"/>
</dbReference>
<dbReference type="InterPro" id="IPR050357">
    <property type="entry name" value="Arrestin_domain-protein"/>
</dbReference>
<feature type="compositionally biased region" description="Low complexity" evidence="1">
    <location>
        <begin position="517"/>
        <end position="526"/>
    </location>
</feature>
<name>A0AA38HDH8_9TREE</name>
<feature type="compositionally biased region" description="Low complexity" evidence="1">
    <location>
        <begin position="489"/>
        <end position="504"/>
    </location>
</feature>
<organism evidence="3 4">
    <name type="scientific">Dioszegia hungarica</name>
    <dbReference type="NCBI Taxonomy" id="4972"/>
    <lineage>
        <taxon>Eukaryota</taxon>
        <taxon>Fungi</taxon>
        <taxon>Dikarya</taxon>
        <taxon>Basidiomycota</taxon>
        <taxon>Agaricomycotina</taxon>
        <taxon>Tremellomycetes</taxon>
        <taxon>Tremellales</taxon>
        <taxon>Bulleribasidiaceae</taxon>
        <taxon>Dioszegia</taxon>
    </lineage>
</organism>
<dbReference type="AlphaFoldDB" id="A0AA38HDH8"/>
<protein>
    <submittedName>
        <fullName evidence="3">Cyclin binding protein</fullName>
    </submittedName>
</protein>
<keyword evidence="4" id="KW-1185">Reference proteome</keyword>
<proteinExistence type="predicted"/>
<dbReference type="PANTHER" id="PTHR11188:SF17">
    <property type="entry name" value="FI21816P1"/>
    <property type="match status" value="1"/>
</dbReference>
<feature type="compositionally biased region" description="Basic and acidic residues" evidence="1">
    <location>
        <begin position="332"/>
        <end position="345"/>
    </location>
</feature>
<dbReference type="Pfam" id="PF00339">
    <property type="entry name" value="Arrestin_N"/>
    <property type="match status" value="1"/>
</dbReference>
<dbReference type="InterPro" id="IPR011021">
    <property type="entry name" value="Arrestin-like_N"/>
</dbReference>
<feature type="compositionally biased region" description="Polar residues" evidence="1">
    <location>
        <begin position="631"/>
        <end position="646"/>
    </location>
</feature>
<feature type="compositionally biased region" description="Basic and acidic residues" evidence="1">
    <location>
        <begin position="99"/>
        <end position="112"/>
    </location>
</feature>
<feature type="region of interest" description="Disordered" evidence="1">
    <location>
        <begin position="1135"/>
        <end position="1212"/>
    </location>
</feature>
<feature type="compositionally biased region" description="Low complexity" evidence="1">
    <location>
        <begin position="409"/>
        <end position="421"/>
    </location>
</feature>
<dbReference type="GO" id="GO:0070086">
    <property type="term" value="P:ubiquitin-dependent endocytosis"/>
    <property type="evidence" value="ECO:0007669"/>
    <property type="project" value="TreeGrafter"/>
</dbReference>
<evidence type="ECO:0000259" key="2">
    <source>
        <dbReference type="SMART" id="SM01017"/>
    </source>
</evidence>
<feature type="compositionally biased region" description="Low complexity" evidence="1">
    <location>
        <begin position="1065"/>
        <end position="1078"/>
    </location>
</feature>
<feature type="compositionally biased region" description="Basic and acidic residues" evidence="1">
    <location>
        <begin position="696"/>
        <end position="716"/>
    </location>
</feature>
<dbReference type="InterPro" id="IPR014756">
    <property type="entry name" value="Ig_E-set"/>
</dbReference>
<dbReference type="PANTHER" id="PTHR11188">
    <property type="entry name" value="ARRESTIN DOMAIN CONTAINING PROTEIN"/>
    <property type="match status" value="1"/>
</dbReference>